<dbReference type="GO" id="GO:0003677">
    <property type="term" value="F:DNA binding"/>
    <property type="evidence" value="ECO:0007669"/>
    <property type="project" value="UniProtKB-KW"/>
</dbReference>
<dbReference type="EC" id="3.1.21.10" evidence="13 14"/>
<keyword evidence="2 13" id="KW-0963">Cytoplasm</keyword>
<keyword evidence="10 13" id="KW-0233">DNA recombination</keyword>
<comment type="subunit">
    <text evidence="13">Homodimer which binds Holliday junction (HJ) DNA. The HJ becomes 2-fold symmetrical on binding to RuvC with unstacked arms; it has a different conformation from HJ DNA in complex with RuvA. In the full resolvosome a probable DNA-RuvA(4)-RuvB(12)-RuvC(2) complex forms which resolves the HJ.</text>
</comment>
<dbReference type="Pfam" id="PF02075">
    <property type="entry name" value="RuvC"/>
    <property type="match status" value="1"/>
</dbReference>
<evidence type="ECO:0000256" key="13">
    <source>
        <dbReference type="HAMAP-Rule" id="MF_00034"/>
    </source>
</evidence>
<evidence type="ECO:0000256" key="11">
    <source>
        <dbReference type="ARBA" id="ARBA00023204"/>
    </source>
</evidence>
<dbReference type="STRING" id="1465490.SAMN05444277_109124"/>
<dbReference type="GO" id="GO:0006310">
    <property type="term" value="P:DNA recombination"/>
    <property type="evidence" value="ECO:0007669"/>
    <property type="project" value="UniProtKB-UniRule"/>
</dbReference>
<comment type="function">
    <text evidence="13">The RuvA-RuvB-RuvC complex processes Holliday junction (HJ) DNA during genetic recombination and DNA repair. Endonuclease that resolves HJ intermediates. Cleaves cruciform DNA by making single-stranded nicks across the HJ at symmetrical positions within the homologous arms, yielding a 5'-phosphate and a 3'-hydroxyl group; requires a central core of homology in the junction. The consensus cleavage sequence is 5'-(A/T)TT(C/G)-3'. Cleavage occurs on the 3'-side of the TT dinucleotide at the point of strand exchange. HJ branch migration catalyzed by RuvA-RuvB allows RuvC to scan DNA until it finds its consensus sequence, where it cleaves and resolves the cruciform DNA.</text>
</comment>
<keyword evidence="9 13" id="KW-0238">DNA-binding</keyword>
<dbReference type="NCBIfam" id="TIGR00228">
    <property type="entry name" value="ruvC"/>
    <property type="match status" value="1"/>
</dbReference>
<feature type="active site" evidence="13">
    <location>
        <position position="145"/>
    </location>
</feature>
<comment type="catalytic activity">
    <reaction evidence="12 13">
        <text>Endonucleolytic cleavage at a junction such as a reciprocal single-stranded crossover between two homologous DNA duplexes (Holliday junction).</text>
        <dbReference type="EC" id="3.1.21.10"/>
    </reaction>
</comment>
<comment type="similarity">
    <text evidence="1 13">Belongs to the RuvC family.</text>
</comment>
<dbReference type="GO" id="GO:0048476">
    <property type="term" value="C:Holliday junction resolvase complex"/>
    <property type="evidence" value="ECO:0007669"/>
    <property type="project" value="UniProtKB-UniRule"/>
</dbReference>
<keyword evidence="4 13" id="KW-0479">Metal-binding</keyword>
<reference evidence="15 16" key="1">
    <citation type="submission" date="2016-10" db="EMBL/GenBank/DDBJ databases">
        <authorList>
            <person name="de Groot N.N."/>
        </authorList>
    </citation>
    <scope>NUCLEOTIDE SEQUENCE [LARGE SCALE GENOMIC DNA]</scope>
    <source>
        <strain evidence="15 16">DSM 28286</strain>
    </source>
</reference>
<dbReference type="GO" id="GO:0006281">
    <property type="term" value="P:DNA repair"/>
    <property type="evidence" value="ECO:0007669"/>
    <property type="project" value="UniProtKB-UniRule"/>
</dbReference>
<evidence type="ECO:0000256" key="14">
    <source>
        <dbReference type="NCBIfam" id="TIGR00228"/>
    </source>
</evidence>
<keyword evidence="3 13" id="KW-0540">Nuclease</keyword>
<dbReference type="InterPro" id="IPR002176">
    <property type="entry name" value="X-over_junc_endoDNase_RuvC"/>
</dbReference>
<dbReference type="EMBL" id="FOXQ01000009">
    <property type="protein sequence ID" value="SFQ34457.1"/>
    <property type="molecule type" value="Genomic_DNA"/>
</dbReference>
<evidence type="ECO:0000256" key="8">
    <source>
        <dbReference type="ARBA" id="ARBA00022842"/>
    </source>
</evidence>
<feature type="binding site" evidence="13">
    <location>
        <position position="12"/>
    </location>
    <ligand>
        <name>Mg(2+)</name>
        <dbReference type="ChEBI" id="CHEBI:18420"/>
        <label>1</label>
    </ligand>
</feature>
<dbReference type="SUPFAM" id="SSF53098">
    <property type="entry name" value="Ribonuclease H-like"/>
    <property type="match status" value="1"/>
</dbReference>
<keyword evidence="7 13" id="KW-0378">Hydrolase</keyword>
<evidence type="ECO:0000256" key="4">
    <source>
        <dbReference type="ARBA" id="ARBA00022723"/>
    </source>
</evidence>
<feature type="active site" evidence="13">
    <location>
        <position position="12"/>
    </location>
</feature>
<dbReference type="HAMAP" id="MF_00034">
    <property type="entry name" value="RuvC"/>
    <property type="match status" value="1"/>
</dbReference>
<dbReference type="PANTHER" id="PTHR30194:SF3">
    <property type="entry name" value="CROSSOVER JUNCTION ENDODEOXYRIBONUCLEASE RUVC"/>
    <property type="match status" value="1"/>
</dbReference>
<dbReference type="PANTHER" id="PTHR30194">
    <property type="entry name" value="CROSSOVER JUNCTION ENDODEOXYRIBONUCLEASE RUVC"/>
    <property type="match status" value="1"/>
</dbReference>
<name>A0A1I5XRT3_9BACT</name>
<dbReference type="PRINTS" id="PR00696">
    <property type="entry name" value="RSOLVASERUVC"/>
</dbReference>
<evidence type="ECO:0000256" key="12">
    <source>
        <dbReference type="ARBA" id="ARBA00029354"/>
    </source>
</evidence>
<keyword evidence="8 13" id="KW-0460">Magnesium</keyword>
<comment type="cofactor">
    <cofactor evidence="13">
        <name>Mg(2+)</name>
        <dbReference type="ChEBI" id="CHEBI:18420"/>
    </cofactor>
    <text evidence="13">Binds 2 Mg(2+) ion per subunit.</text>
</comment>
<comment type="subcellular location">
    <subcellularLocation>
        <location evidence="13">Cytoplasm</location>
    </subcellularLocation>
</comment>
<keyword evidence="6 13" id="KW-0227">DNA damage</keyword>
<dbReference type="InterPro" id="IPR012337">
    <property type="entry name" value="RNaseH-like_sf"/>
</dbReference>
<sequence>MNSASKIILGIDPGTVIMGYAVLSVKGNEIKLLHMNVLKLTAQKDTYQKLEIIFSKVSELIKNYNPNMFAIEAPFYGKNVQSMLKLGRAQGVAIAAAMQAALPVTEYSPKKIKQSITGNGNSTKEQVYKMLQQIIKLEEVPHFFDATDALAVALCHHYASGTIVSAQQKSFKGWKEFIANNPGRLINNQ</sequence>
<dbReference type="Proteomes" id="UP000199031">
    <property type="component" value="Unassembled WGS sequence"/>
</dbReference>
<evidence type="ECO:0000256" key="5">
    <source>
        <dbReference type="ARBA" id="ARBA00022759"/>
    </source>
</evidence>
<evidence type="ECO:0000313" key="15">
    <source>
        <dbReference type="EMBL" id="SFQ34457.1"/>
    </source>
</evidence>
<protein>
    <recommendedName>
        <fullName evidence="13 14">Crossover junction endodeoxyribonuclease RuvC</fullName>
        <ecNumber evidence="13 14">3.1.21.10</ecNumber>
    </recommendedName>
    <alternativeName>
        <fullName evidence="13">Holliday junction nuclease RuvC</fullName>
    </alternativeName>
    <alternativeName>
        <fullName evidence="13">Holliday junction resolvase RuvC</fullName>
    </alternativeName>
</protein>
<dbReference type="OrthoDB" id="9805499at2"/>
<dbReference type="AlphaFoldDB" id="A0A1I5XRT3"/>
<dbReference type="Gene3D" id="3.30.420.10">
    <property type="entry name" value="Ribonuclease H-like superfamily/Ribonuclease H"/>
    <property type="match status" value="1"/>
</dbReference>
<evidence type="ECO:0000256" key="2">
    <source>
        <dbReference type="ARBA" id="ARBA00022490"/>
    </source>
</evidence>
<dbReference type="GO" id="GO:0000287">
    <property type="term" value="F:magnesium ion binding"/>
    <property type="evidence" value="ECO:0007669"/>
    <property type="project" value="UniProtKB-UniRule"/>
</dbReference>
<evidence type="ECO:0000256" key="1">
    <source>
        <dbReference type="ARBA" id="ARBA00009518"/>
    </source>
</evidence>
<dbReference type="GO" id="GO:0005737">
    <property type="term" value="C:cytoplasm"/>
    <property type="evidence" value="ECO:0007669"/>
    <property type="project" value="UniProtKB-SubCell"/>
</dbReference>
<dbReference type="FunFam" id="3.30.420.10:FF:000002">
    <property type="entry name" value="Crossover junction endodeoxyribonuclease RuvC"/>
    <property type="match status" value="1"/>
</dbReference>
<proteinExistence type="inferred from homology"/>
<evidence type="ECO:0000256" key="6">
    <source>
        <dbReference type="ARBA" id="ARBA00022763"/>
    </source>
</evidence>
<organism evidence="15 16">
    <name type="scientific">Parafilimonas terrae</name>
    <dbReference type="NCBI Taxonomy" id="1465490"/>
    <lineage>
        <taxon>Bacteria</taxon>
        <taxon>Pseudomonadati</taxon>
        <taxon>Bacteroidota</taxon>
        <taxon>Chitinophagia</taxon>
        <taxon>Chitinophagales</taxon>
        <taxon>Chitinophagaceae</taxon>
        <taxon>Parafilimonas</taxon>
    </lineage>
</organism>
<evidence type="ECO:0000256" key="10">
    <source>
        <dbReference type="ARBA" id="ARBA00023172"/>
    </source>
</evidence>
<dbReference type="RefSeq" id="WP_090660124.1">
    <property type="nucleotide sequence ID" value="NZ_FOXQ01000009.1"/>
</dbReference>
<keyword evidence="11 13" id="KW-0234">DNA repair</keyword>
<keyword evidence="5 13" id="KW-0255">Endonuclease</keyword>
<keyword evidence="16" id="KW-1185">Reference proteome</keyword>
<dbReference type="InterPro" id="IPR036397">
    <property type="entry name" value="RNaseH_sf"/>
</dbReference>
<accession>A0A1I5XRT3</accession>
<evidence type="ECO:0000256" key="9">
    <source>
        <dbReference type="ARBA" id="ARBA00023125"/>
    </source>
</evidence>
<dbReference type="GO" id="GO:0008821">
    <property type="term" value="F:crossover junction DNA endonuclease activity"/>
    <property type="evidence" value="ECO:0007669"/>
    <property type="project" value="UniProtKB-UniRule"/>
</dbReference>
<feature type="binding site" evidence="13">
    <location>
        <position position="145"/>
    </location>
    <ligand>
        <name>Mg(2+)</name>
        <dbReference type="ChEBI" id="CHEBI:18420"/>
        <label>1</label>
    </ligand>
</feature>
<gene>
    <name evidence="13" type="primary">ruvC</name>
    <name evidence="15" type="ORF">SAMN05444277_109124</name>
</gene>
<evidence type="ECO:0000256" key="3">
    <source>
        <dbReference type="ARBA" id="ARBA00022722"/>
    </source>
</evidence>
<evidence type="ECO:0000256" key="7">
    <source>
        <dbReference type="ARBA" id="ARBA00022801"/>
    </source>
</evidence>
<evidence type="ECO:0000313" key="16">
    <source>
        <dbReference type="Proteomes" id="UP000199031"/>
    </source>
</evidence>
<feature type="active site" evidence="13">
    <location>
        <position position="72"/>
    </location>
</feature>
<feature type="binding site" evidence="13">
    <location>
        <position position="72"/>
    </location>
    <ligand>
        <name>Mg(2+)</name>
        <dbReference type="ChEBI" id="CHEBI:18420"/>
        <label>2</label>
    </ligand>
</feature>
<dbReference type="CDD" id="cd16962">
    <property type="entry name" value="RuvC"/>
    <property type="match status" value="1"/>
</dbReference>